<reference evidence="3 4" key="1">
    <citation type="submission" date="2019-03" db="EMBL/GenBank/DDBJ databases">
        <title>Paraburkholderia sp. 7MH5, isolated from subtropical forest soil.</title>
        <authorList>
            <person name="Gao Z.-H."/>
            <person name="Qiu L.-H."/>
        </authorList>
    </citation>
    <scope>NUCLEOTIDE SEQUENCE [LARGE SCALE GENOMIC DNA]</scope>
    <source>
        <strain evidence="3 4">7MH5</strain>
    </source>
</reference>
<dbReference type="InterPro" id="IPR000073">
    <property type="entry name" value="AB_hydrolase_1"/>
</dbReference>
<keyword evidence="4" id="KW-1185">Reference proteome</keyword>
<evidence type="ECO:0000313" key="4">
    <source>
        <dbReference type="Proteomes" id="UP000295727"/>
    </source>
</evidence>
<feature type="chain" id="PRO_5020352475" evidence="1">
    <location>
        <begin position="25"/>
        <end position="282"/>
    </location>
</feature>
<dbReference type="GO" id="GO:0016787">
    <property type="term" value="F:hydrolase activity"/>
    <property type="evidence" value="ECO:0007669"/>
    <property type="project" value="UniProtKB-KW"/>
</dbReference>
<protein>
    <submittedName>
        <fullName evidence="3">Alpha/beta hydrolase</fullName>
    </submittedName>
</protein>
<dbReference type="Proteomes" id="UP000295727">
    <property type="component" value="Chromosome 3"/>
</dbReference>
<dbReference type="AlphaFoldDB" id="A0A4P7CZ62"/>
<feature type="signal peptide" evidence="1">
    <location>
        <begin position="1"/>
        <end position="24"/>
    </location>
</feature>
<sequence length="282" mass="28585">MPVNKSSSLIAILFAASVSFSACAAPISADTAITPASTAADGSHDPGKASPTVIFVHGAFADSSSWNVEISVLRSAGYPVIAYANPLRGIANDAAGLDALVKSVNGPVVLVGHSYAGMVVSQVAAQEPSVKALVYVAALIPVVGESTNDLVTKFQGSELVSANLHSVAAPGGQTDVYINQDKYGTVYAGGLSQPDITVAAAGERPLAAAAFAEAVTLAAPASVPKWEIVATQDHAVPTQVQEFMANRAGAKIVRTKSGHDVPAAQPFVVARVVEEAIAAASK</sequence>
<dbReference type="KEGG" id="ppai:E1956_31180"/>
<dbReference type="EMBL" id="CP038150">
    <property type="protein sequence ID" value="QBR01631.1"/>
    <property type="molecule type" value="Genomic_DNA"/>
</dbReference>
<dbReference type="InterPro" id="IPR052897">
    <property type="entry name" value="Sec-Metab_Biosynth_Hydrolase"/>
</dbReference>
<dbReference type="InterPro" id="IPR029058">
    <property type="entry name" value="AB_hydrolase_fold"/>
</dbReference>
<feature type="domain" description="AB hydrolase-1" evidence="2">
    <location>
        <begin position="53"/>
        <end position="271"/>
    </location>
</feature>
<dbReference type="OrthoDB" id="9112061at2"/>
<dbReference type="SUPFAM" id="SSF53474">
    <property type="entry name" value="alpha/beta-Hydrolases"/>
    <property type="match status" value="1"/>
</dbReference>
<gene>
    <name evidence="3" type="ORF">E1956_31180</name>
</gene>
<accession>A0A4P7CZ62</accession>
<name>A0A4P7CZ62_9BURK</name>
<dbReference type="PROSITE" id="PS51257">
    <property type="entry name" value="PROKAR_LIPOPROTEIN"/>
    <property type="match status" value="1"/>
</dbReference>
<keyword evidence="1" id="KW-0732">Signal</keyword>
<evidence type="ECO:0000313" key="3">
    <source>
        <dbReference type="EMBL" id="QBR01631.1"/>
    </source>
</evidence>
<dbReference type="Gene3D" id="3.40.50.1820">
    <property type="entry name" value="alpha/beta hydrolase"/>
    <property type="match status" value="1"/>
</dbReference>
<dbReference type="PANTHER" id="PTHR37017">
    <property type="entry name" value="AB HYDROLASE-1 DOMAIN-CONTAINING PROTEIN-RELATED"/>
    <property type="match status" value="1"/>
</dbReference>
<evidence type="ECO:0000259" key="2">
    <source>
        <dbReference type="Pfam" id="PF12697"/>
    </source>
</evidence>
<keyword evidence="3" id="KW-0378">Hydrolase</keyword>
<evidence type="ECO:0000256" key="1">
    <source>
        <dbReference type="SAM" id="SignalP"/>
    </source>
</evidence>
<proteinExistence type="predicted"/>
<dbReference type="PANTHER" id="PTHR37017:SF11">
    <property type="entry name" value="ESTERASE_LIPASE_THIOESTERASE DOMAIN-CONTAINING PROTEIN"/>
    <property type="match status" value="1"/>
</dbReference>
<dbReference type="Pfam" id="PF12697">
    <property type="entry name" value="Abhydrolase_6"/>
    <property type="match status" value="1"/>
</dbReference>
<organism evidence="3 4">
    <name type="scientific">Paraburkholderia pallida</name>
    <dbReference type="NCBI Taxonomy" id="2547399"/>
    <lineage>
        <taxon>Bacteria</taxon>
        <taxon>Pseudomonadati</taxon>
        <taxon>Pseudomonadota</taxon>
        <taxon>Betaproteobacteria</taxon>
        <taxon>Burkholderiales</taxon>
        <taxon>Burkholderiaceae</taxon>
        <taxon>Paraburkholderia</taxon>
    </lineage>
</organism>